<feature type="compositionally biased region" description="Basic residues" evidence="1">
    <location>
        <begin position="828"/>
        <end position="847"/>
    </location>
</feature>
<feature type="region of interest" description="Disordered" evidence="1">
    <location>
        <begin position="686"/>
        <end position="716"/>
    </location>
</feature>
<dbReference type="Pfam" id="PF13927">
    <property type="entry name" value="Ig_3"/>
    <property type="match status" value="1"/>
</dbReference>
<feature type="compositionally biased region" description="Polar residues" evidence="1">
    <location>
        <begin position="876"/>
        <end position="885"/>
    </location>
</feature>
<sequence length="1041" mass="112147">EDGRIIVVKTGTFTLRTADTFDTGLYHCIGTNYKDADTLTFRITVVDPYVEHNSVNGAQLSAFVGSTLYLPCTSTAVPDAAISWVLPEHAILHHSVRNKRIFDNGTLRIQGVTEQDHGYFRCVAANQYGVDLLVFQVLVRKGETTPKEKQVAVGEWEEGDGSGNAVLASATTQEHPSATLATLTADQVSAATASRNRVTQNTHERSGYGKMTYRHYRDKISRRFRGHRRQFISSARRVDPQRWAALLEKTKRNSTLIEKQEVATQPPLQVRKFSAVRGDEEETSGDLVSPEEEFMIPVTETATVSTLGTMTTAGPQRTMSNTLARKNSLLVAEAVTPLPSPFSQSVSSDSRRPQTYLKPTITHSRERYDLSQISANGIKQSAVSNGASRTSTLFPAGQTLVYSGESHKQHLKSVSTTLVTNVTDTSKSVTSQTAVDKLRVFTESVDKISSKTDHQIPVVTVSEPSPGFGHIYFDGTQKQVTSKPPLASTTITHQQIQIIQDVTMHTPQAQQQYGRRRKISGRRRFVRPGRIPSMKEHRYNLGRPGSVRGSTAVAPDVQLNMKYVSNLTTLNNLNCSINPLSPEAPLSSPSTMTMPLGHPAGTHQNTAFLGEEENKDNARQKTTPTALPFITTGTQDTPQWQLESSAPFQTNTDRVQPFSIRPPPTAIHTARIATEITNTISTKIPSTLESVSPSTKPTTSPKNSQRGKITGDRLFGNGTQKEVLKKVPNQRTDVFPSIEVSTMLPKTTAALPMSKMSPLHFTPVSTGGNHSSGFSSLNKPSKSEEHLPTAKPRSYSTLAMSATKEMDVTSLGPTVIPIIAPQTDTKIAKSKTFRVGRKRGQRRRRPPKTPASPSVTAGRSTAAIPSGNAALPVPTTGKSLTTPTSLRPAERPSEGASAASVTQVPLNRPTAPQDVPAAATRTSATPLTPRNLPSAAVPPDSGIAQSPPAPPHTTLQLSEPFKATSARPATGHAASASEPAREIEATATAAGKSLPRTEEGVLRAHHVAQPAFPARTTPSTGAPAAPTDIARPGAQHPAPLP</sequence>
<gene>
    <name evidence="3" type="primary">Igsf10_1</name>
    <name evidence="3" type="ORF">ARAGUA_R15448</name>
</gene>
<evidence type="ECO:0000259" key="2">
    <source>
        <dbReference type="PROSITE" id="PS50835"/>
    </source>
</evidence>
<feature type="non-terminal residue" evidence="3">
    <location>
        <position position="1"/>
    </location>
</feature>
<dbReference type="SUPFAM" id="SSF48726">
    <property type="entry name" value="Immunoglobulin"/>
    <property type="match status" value="2"/>
</dbReference>
<keyword evidence="4" id="KW-1185">Reference proteome</keyword>
<dbReference type="EMBL" id="VXBL01006405">
    <property type="protein sequence ID" value="NXO55923.1"/>
    <property type="molecule type" value="Genomic_DNA"/>
</dbReference>
<dbReference type="CDD" id="cd00096">
    <property type="entry name" value="Ig"/>
    <property type="match status" value="1"/>
</dbReference>
<feature type="region of interest" description="Disordered" evidence="1">
    <location>
        <begin position="827"/>
        <end position="1041"/>
    </location>
</feature>
<comment type="caution">
    <text evidence="3">The sequence shown here is derived from an EMBL/GenBank/DDBJ whole genome shotgun (WGS) entry which is preliminary data.</text>
</comment>
<dbReference type="InterPro" id="IPR003599">
    <property type="entry name" value="Ig_sub"/>
</dbReference>
<dbReference type="AlphaFoldDB" id="A0A7L1T319"/>
<protein>
    <submittedName>
        <fullName evidence="3">IGS10 protein</fullName>
    </submittedName>
</protein>
<feature type="compositionally biased region" description="Low complexity" evidence="1">
    <location>
        <begin position="1013"/>
        <end position="1027"/>
    </location>
</feature>
<feature type="region of interest" description="Disordered" evidence="1">
    <location>
        <begin position="761"/>
        <end position="792"/>
    </location>
</feature>
<evidence type="ECO:0000313" key="4">
    <source>
        <dbReference type="Proteomes" id="UP000567570"/>
    </source>
</evidence>
<dbReference type="InterPro" id="IPR003598">
    <property type="entry name" value="Ig_sub2"/>
</dbReference>
<dbReference type="InterPro" id="IPR036179">
    <property type="entry name" value="Ig-like_dom_sf"/>
</dbReference>
<dbReference type="PROSITE" id="PS50835">
    <property type="entry name" value="IG_LIKE"/>
    <property type="match status" value="1"/>
</dbReference>
<evidence type="ECO:0000313" key="3">
    <source>
        <dbReference type="EMBL" id="NXO55923.1"/>
    </source>
</evidence>
<dbReference type="InterPro" id="IPR013783">
    <property type="entry name" value="Ig-like_fold"/>
</dbReference>
<dbReference type="SMART" id="SM00408">
    <property type="entry name" value="IGc2"/>
    <property type="match status" value="1"/>
</dbReference>
<accession>A0A7L1T319</accession>
<organism evidence="3 4">
    <name type="scientific">Aramus guarauna</name>
    <name type="common">Limpkin</name>
    <name type="synonym">Scolopax guarauna</name>
    <dbReference type="NCBI Taxonomy" id="54356"/>
    <lineage>
        <taxon>Eukaryota</taxon>
        <taxon>Metazoa</taxon>
        <taxon>Chordata</taxon>
        <taxon>Craniata</taxon>
        <taxon>Vertebrata</taxon>
        <taxon>Euteleostomi</taxon>
        <taxon>Archelosauria</taxon>
        <taxon>Archosauria</taxon>
        <taxon>Dinosauria</taxon>
        <taxon>Saurischia</taxon>
        <taxon>Theropoda</taxon>
        <taxon>Coelurosauria</taxon>
        <taxon>Aves</taxon>
        <taxon>Neognathae</taxon>
        <taxon>Neoaves</taxon>
        <taxon>Gruiformes</taxon>
        <taxon>Aramidae</taxon>
        <taxon>Aramus</taxon>
    </lineage>
</organism>
<dbReference type="Gene3D" id="2.60.40.10">
    <property type="entry name" value="Immunoglobulins"/>
    <property type="match status" value="1"/>
</dbReference>
<feature type="compositionally biased region" description="Low complexity" evidence="1">
    <location>
        <begin position="692"/>
        <end position="702"/>
    </location>
</feature>
<reference evidence="3 4" key="1">
    <citation type="submission" date="2019-09" db="EMBL/GenBank/DDBJ databases">
        <title>Bird 10,000 Genomes (B10K) Project - Family phase.</title>
        <authorList>
            <person name="Zhang G."/>
        </authorList>
    </citation>
    <scope>NUCLEOTIDE SEQUENCE [LARGE SCALE GENOMIC DNA]</scope>
    <source>
        <strain evidence="3">B10K-DU-002-11</strain>
        <tissue evidence="3">Muscle</tissue>
    </source>
</reference>
<dbReference type="Proteomes" id="UP000567570">
    <property type="component" value="Unassembled WGS sequence"/>
</dbReference>
<feature type="compositionally biased region" description="Polar residues" evidence="1">
    <location>
        <begin position="763"/>
        <end position="780"/>
    </location>
</feature>
<name>A0A7L1T319_ARAGA</name>
<dbReference type="SMART" id="SM00409">
    <property type="entry name" value="IG"/>
    <property type="match status" value="1"/>
</dbReference>
<dbReference type="InterPro" id="IPR007110">
    <property type="entry name" value="Ig-like_dom"/>
</dbReference>
<proteinExistence type="predicted"/>
<evidence type="ECO:0000256" key="1">
    <source>
        <dbReference type="SAM" id="MobiDB-lite"/>
    </source>
</evidence>
<feature type="domain" description="Ig-like" evidence="2">
    <location>
        <begin position="48"/>
        <end position="126"/>
    </location>
</feature>
<feature type="non-terminal residue" evidence="3">
    <location>
        <position position="1041"/>
    </location>
</feature>